<dbReference type="NCBIfam" id="NF003916">
    <property type="entry name" value="PRK05442.1"/>
    <property type="match status" value="1"/>
</dbReference>
<keyword evidence="7" id="KW-0934">Plastid</keyword>
<dbReference type="Gene3D" id="3.40.50.720">
    <property type="entry name" value="NAD(P)-binding Rossmann-like Domain"/>
    <property type="match status" value="2"/>
</dbReference>
<dbReference type="SUPFAM" id="SSF56327">
    <property type="entry name" value="LDH C-terminal domain-like"/>
    <property type="match status" value="1"/>
</dbReference>
<evidence type="ECO:0000256" key="5">
    <source>
        <dbReference type="ARBA" id="ARBA00016572"/>
    </source>
</evidence>
<keyword evidence="8" id="KW-0521">NADP</keyword>
<proteinExistence type="inferred from homology"/>
<evidence type="ECO:0000256" key="8">
    <source>
        <dbReference type="ARBA" id="ARBA00022857"/>
    </source>
</evidence>
<comment type="catalytic activity">
    <reaction evidence="13">
        <text>(S)-malate + NADP(+) = oxaloacetate + NADPH + H(+)</text>
        <dbReference type="Rhea" id="RHEA:10824"/>
        <dbReference type="ChEBI" id="CHEBI:15378"/>
        <dbReference type="ChEBI" id="CHEBI:15589"/>
        <dbReference type="ChEBI" id="CHEBI:16452"/>
        <dbReference type="ChEBI" id="CHEBI:57783"/>
        <dbReference type="ChEBI" id="CHEBI:58349"/>
        <dbReference type="EC" id="1.1.1.82"/>
    </reaction>
</comment>
<dbReference type="PANTHER" id="PTHR23382">
    <property type="entry name" value="MALATE DEHYDROGENASE"/>
    <property type="match status" value="1"/>
</dbReference>
<comment type="similarity">
    <text evidence="2">Belongs to the LDH/MDH superfamily. MDH type 2 family.</text>
</comment>
<feature type="domain" description="Lactate/malate dehydrogenase N-terminal" evidence="15">
    <location>
        <begin position="33"/>
        <end position="116"/>
    </location>
</feature>
<dbReference type="FunFam" id="3.40.50.720:FF:000144">
    <property type="entry name" value="Malate dehydrogenase [NADP]"/>
    <property type="match status" value="1"/>
</dbReference>
<name>A0A6A2WP66_HIBSY</name>
<dbReference type="GO" id="GO:0009507">
    <property type="term" value="C:chloroplast"/>
    <property type="evidence" value="ECO:0007669"/>
    <property type="project" value="UniProtKB-SubCell"/>
</dbReference>
<keyword evidence="9" id="KW-0809">Transit peptide</keyword>
<evidence type="ECO:0000256" key="4">
    <source>
        <dbReference type="ARBA" id="ARBA00013132"/>
    </source>
</evidence>
<feature type="domain" description="Lactate/malate dehydrogenase C-terminal" evidence="16">
    <location>
        <begin position="119"/>
        <end position="284"/>
    </location>
</feature>
<evidence type="ECO:0000259" key="15">
    <source>
        <dbReference type="Pfam" id="PF00056"/>
    </source>
</evidence>
<organism evidence="17 18">
    <name type="scientific">Hibiscus syriacus</name>
    <name type="common">Rose of Sharon</name>
    <dbReference type="NCBI Taxonomy" id="106335"/>
    <lineage>
        <taxon>Eukaryota</taxon>
        <taxon>Viridiplantae</taxon>
        <taxon>Streptophyta</taxon>
        <taxon>Embryophyta</taxon>
        <taxon>Tracheophyta</taxon>
        <taxon>Spermatophyta</taxon>
        <taxon>Magnoliopsida</taxon>
        <taxon>eudicotyledons</taxon>
        <taxon>Gunneridae</taxon>
        <taxon>Pentapetalae</taxon>
        <taxon>rosids</taxon>
        <taxon>malvids</taxon>
        <taxon>Malvales</taxon>
        <taxon>Malvaceae</taxon>
        <taxon>Malvoideae</taxon>
        <taxon>Hibiscus</taxon>
    </lineage>
</organism>
<evidence type="ECO:0000256" key="10">
    <source>
        <dbReference type="ARBA" id="ARBA00023002"/>
    </source>
</evidence>
<sequence length="305" mass="33386">MISNHLLFKIASGEVFGPDQPVALKLLGSERSVQALEGMVLQDAEWALLIGAKPRGPGMERADLLDINGQIFAEQGKALNASASPNVKVIVVGNPCNTNALICMKNAPNIPAKNFHALTRLDENRAKMPGVFYDQVSNMTIWGNHSTTQVPDFLNARIKGLPVKEVIKDLKWLEEEFTEKVQKRGGVLIQKWGRSSAASTAVSIVDAIKSLIIPTPEGDWFSTGVYTNGNPYGIAEDIVFSMPCRSKGDGDYELVKEVIFDDYLLKRIKKSEAELLAEKRCVAHLTGEGIGFCDLPEDTMLPGEM</sequence>
<evidence type="ECO:0000256" key="12">
    <source>
        <dbReference type="ARBA" id="ARBA00033185"/>
    </source>
</evidence>
<evidence type="ECO:0000256" key="2">
    <source>
        <dbReference type="ARBA" id="ARBA00009613"/>
    </source>
</evidence>
<evidence type="ECO:0000256" key="13">
    <source>
        <dbReference type="ARBA" id="ARBA00047976"/>
    </source>
</evidence>
<comment type="caution">
    <text evidence="17">The sequence shown here is derived from an EMBL/GenBank/DDBJ whole genome shotgun (WGS) entry which is preliminary data.</text>
</comment>
<dbReference type="EMBL" id="VEPZ02001757">
    <property type="protein sequence ID" value="KAE8657585.1"/>
    <property type="molecule type" value="Genomic_DNA"/>
</dbReference>
<dbReference type="EC" id="1.1.1.82" evidence="4"/>
<dbReference type="InterPro" id="IPR022383">
    <property type="entry name" value="Lactate/malate_DH_C"/>
</dbReference>
<comment type="subcellular location">
    <subcellularLocation>
        <location evidence="1">Plastid</location>
        <location evidence="1">Chloroplast</location>
    </subcellularLocation>
</comment>
<evidence type="ECO:0000256" key="11">
    <source>
        <dbReference type="ARBA" id="ARBA00023157"/>
    </source>
</evidence>
<accession>A0A6A2WP66</accession>
<dbReference type="Gene3D" id="3.90.110.10">
    <property type="entry name" value="Lactate dehydrogenase/glycoside hydrolase, family 4, C-terminal"/>
    <property type="match status" value="1"/>
</dbReference>
<evidence type="ECO:0000259" key="16">
    <source>
        <dbReference type="Pfam" id="PF02866"/>
    </source>
</evidence>
<keyword evidence="18" id="KW-1185">Reference proteome</keyword>
<protein>
    <recommendedName>
        <fullName evidence="5">Malate dehydrogenase [NADP], chloroplastic</fullName>
        <ecNumber evidence="4">1.1.1.82</ecNumber>
    </recommendedName>
    <alternativeName>
        <fullName evidence="12">NADP-MDH</fullName>
    </alternativeName>
</protein>
<evidence type="ECO:0000313" key="17">
    <source>
        <dbReference type="EMBL" id="KAE8657585.1"/>
    </source>
</evidence>
<keyword evidence="10 14" id="KW-0560">Oxidoreductase</keyword>
<evidence type="ECO:0000256" key="6">
    <source>
        <dbReference type="ARBA" id="ARBA00022528"/>
    </source>
</evidence>
<dbReference type="InterPro" id="IPR010945">
    <property type="entry name" value="Malate_DH_type2"/>
</dbReference>
<dbReference type="FunFam" id="3.90.110.10:FF:000002">
    <property type="entry name" value="Malate dehydrogenase"/>
    <property type="match status" value="1"/>
</dbReference>
<dbReference type="Proteomes" id="UP000436088">
    <property type="component" value="Unassembled WGS sequence"/>
</dbReference>
<dbReference type="GO" id="GO:0006108">
    <property type="term" value="P:malate metabolic process"/>
    <property type="evidence" value="ECO:0007669"/>
    <property type="project" value="InterPro"/>
</dbReference>
<evidence type="ECO:0000256" key="9">
    <source>
        <dbReference type="ARBA" id="ARBA00022946"/>
    </source>
</evidence>
<evidence type="ECO:0000256" key="7">
    <source>
        <dbReference type="ARBA" id="ARBA00022640"/>
    </source>
</evidence>
<gene>
    <name evidence="17" type="ORF">F3Y22_tig00116989pilonHSYRG00443</name>
</gene>
<keyword evidence="11" id="KW-1015">Disulfide bond</keyword>
<dbReference type="AlphaFoldDB" id="A0A6A2WP66"/>
<evidence type="ECO:0000313" key="18">
    <source>
        <dbReference type="Proteomes" id="UP000436088"/>
    </source>
</evidence>
<dbReference type="InterPro" id="IPR001236">
    <property type="entry name" value="Lactate/malate_DH_N"/>
</dbReference>
<keyword evidence="6" id="KW-0150">Chloroplast</keyword>
<comment type="subunit">
    <text evidence="3">Homodimer.</text>
</comment>
<dbReference type="Pfam" id="PF00056">
    <property type="entry name" value="Ldh_1_N"/>
    <property type="match status" value="1"/>
</dbReference>
<dbReference type="GO" id="GO:0046554">
    <property type="term" value="F:L-malate dehydrogenase (NADP+) activity"/>
    <property type="evidence" value="ECO:0007669"/>
    <property type="project" value="UniProtKB-EC"/>
</dbReference>
<dbReference type="InterPro" id="IPR015955">
    <property type="entry name" value="Lactate_DH/Glyco_Ohase_4_C"/>
</dbReference>
<dbReference type="SUPFAM" id="SSF51735">
    <property type="entry name" value="NAD(P)-binding Rossmann-fold domains"/>
    <property type="match status" value="1"/>
</dbReference>
<reference evidence="17" key="1">
    <citation type="submission" date="2019-09" db="EMBL/GenBank/DDBJ databases">
        <title>Draft genome information of white flower Hibiscus syriacus.</title>
        <authorList>
            <person name="Kim Y.-M."/>
        </authorList>
    </citation>
    <scope>NUCLEOTIDE SEQUENCE [LARGE SCALE GENOMIC DNA]</scope>
    <source>
        <strain evidence="17">YM2019G1</strain>
    </source>
</reference>
<evidence type="ECO:0000256" key="14">
    <source>
        <dbReference type="RuleBase" id="RU003369"/>
    </source>
</evidence>
<dbReference type="Pfam" id="PF02866">
    <property type="entry name" value="Ldh_1_C"/>
    <property type="match status" value="1"/>
</dbReference>
<dbReference type="InterPro" id="IPR036291">
    <property type="entry name" value="NAD(P)-bd_dom_sf"/>
</dbReference>
<evidence type="ECO:0000256" key="3">
    <source>
        <dbReference type="ARBA" id="ARBA00011738"/>
    </source>
</evidence>
<evidence type="ECO:0000256" key="1">
    <source>
        <dbReference type="ARBA" id="ARBA00004229"/>
    </source>
</evidence>